<dbReference type="AlphaFoldDB" id="A0A2M7S6Y0"/>
<dbReference type="Gene3D" id="3.30.360.10">
    <property type="entry name" value="Dihydrodipicolinate Reductase, domain 2"/>
    <property type="match status" value="1"/>
</dbReference>
<protein>
    <recommendedName>
        <fullName evidence="5">Oxidoreductase</fullName>
    </recommendedName>
</protein>
<feature type="domain" description="Gfo/Idh/MocA-like oxidoreductase N-terminal" evidence="1">
    <location>
        <begin position="3"/>
        <end position="121"/>
    </location>
</feature>
<evidence type="ECO:0000313" key="3">
    <source>
        <dbReference type="EMBL" id="PIZ15301.1"/>
    </source>
</evidence>
<dbReference type="Gene3D" id="3.40.50.720">
    <property type="entry name" value="NAD(P)-binding Rossmann-like Domain"/>
    <property type="match status" value="1"/>
</dbReference>
<dbReference type="InterPro" id="IPR055170">
    <property type="entry name" value="GFO_IDH_MocA-like_dom"/>
</dbReference>
<comment type="caution">
    <text evidence="3">The sequence shown here is derived from an EMBL/GenBank/DDBJ whole genome shotgun (WGS) entry which is preliminary data.</text>
</comment>
<name>A0A2M7S6Y0_9BACT</name>
<accession>A0A2M7S6Y0</accession>
<evidence type="ECO:0000259" key="2">
    <source>
        <dbReference type="Pfam" id="PF22725"/>
    </source>
</evidence>
<gene>
    <name evidence="3" type="ORF">COY52_10065</name>
</gene>
<dbReference type="PANTHER" id="PTHR43249:SF1">
    <property type="entry name" value="D-GLUCOSIDE 3-DEHYDROGENASE"/>
    <property type="match status" value="1"/>
</dbReference>
<dbReference type="Pfam" id="PF01408">
    <property type="entry name" value="GFO_IDH_MocA"/>
    <property type="match status" value="1"/>
</dbReference>
<dbReference type="InterPro" id="IPR000683">
    <property type="entry name" value="Gfo/Idh/MocA-like_OxRdtase_N"/>
</dbReference>
<dbReference type="SUPFAM" id="SSF51735">
    <property type="entry name" value="NAD(P)-binding Rossmann-fold domains"/>
    <property type="match status" value="1"/>
</dbReference>
<evidence type="ECO:0000259" key="1">
    <source>
        <dbReference type="Pfam" id="PF01408"/>
    </source>
</evidence>
<organism evidence="3 4">
    <name type="scientific">Candidatus Desantisbacteria bacterium CG_4_10_14_0_8_um_filter_48_22</name>
    <dbReference type="NCBI Taxonomy" id="1974543"/>
    <lineage>
        <taxon>Bacteria</taxon>
        <taxon>Candidatus Desantisiibacteriota</taxon>
    </lineage>
</organism>
<sequence length="341" mass="37821">MGIKVGLIGAGSIAQGHLNALQQNKNVDEISIADTNEAAIKRAQQAFPKAKKAYADYREMLKDLSIKAVDICVPHWLHHRLAIDSLKAGKDVICEKPIAMTLKEADDMIGTAKKLGRRLFIEMNQRFMPYHKETKKLLDSGAIGKPFLVVYCVTGNCINEMNDPNYWKASWEKAGGGVMIDTGYHVIYTMLHFFGRPIAVTGTARKLLVKPANKADDNTAVIFEFENNVLGSAALSYTVTSEGWMETRNIYGTDGSIHIKDTSTDQLTLIKANQPKVIPTEQPVDVHPHSYSLMCAVNHFVDCIITGKECEVKPEEAKDALKVALAIYESSNKGKRILLKW</sequence>
<feature type="domain" description="GFO/IDH/MocA-like oxidoreductase" evidence="2">
    <location>
        <begin position="132"/>
        <end position="257"/>
    </location>
</feature>
<evidence type="ECO:0008006" key="5">
    <source>
        <dbReference type="Google" id="ProtNLM"/>
    </source>
</evidence>
<dbReference type="EMBL" id="PFMR01000270">
    <property type="protein sequence ID" value="PIZ15301.1"/>
    <property type="molecule type" value="Genomic_DNA"/>
</dbReference>
<dbReference type="SUPFAM" id="SSF55347">
    <property type="entry name" value="Glyceraldehyde-3-phosphate dehydrogenase-like, C-terminal domain"/>
    <property type="match status" value="1"/>
</dbReference>
<dbReference type="Proteomes" id="UP000229307">
    <property type="component" value="Unassembled WGS sequence"/>
</dbReference>
<reference evidence="4" key="1">
    <citation type="submission" date="2017-09" db="EMBL/GenBank/DDBJ databases">
        <title>Depth-based differentiation of microbial function through sediment-hosted aquifers and enrichment of novel symbionts in the deep terrestrial subsurface.</title>
        <authorList>
            <person name="Probst A.J."/>
            <person name="Ladd B."/>
            <person name="Jarett J.K."/>
            <person name="Geller-Mcgrath D.E."/>
            <person name="Sieber C.M.K."/>
            <person name="Emerson J.B."/>
            <person name="Anantharaman K."/>
            <person name="Thomas B.C."/>
            <person name="Malmstrom R."/>
            <person name="Stieglmeier M."/>
            <person name="Klingl A."/>
            <person name="Woyke T."/>
            <person name="Ryan C.M."/>
            <person name="Banfield J.F."/>
        </authorList>
    </citation>
    <scope>NUCLEOTIDE SEQUENCE [LARGE SCALE GENOMIC DNA]</scope>
</reference>
<dbReference type="InterPro" id="IPR036291">
    <property type="entry name" value="NAD(P)-bd_dom_sf"/>
</dbReference>
<dbReference type="InterPro" id="IPR052515">
    <property type="entry name" value="Gfo/Idh/MocA_Oxidoreductase"/>
</dbReference>
<proteinExistence type="predicted"/>
<evidence type="ECO:0000313" key="4">
    <source>
        <dbReference type="Proteomes" id="UP000229307"/>
    </source>
</evidence>
<dbReference type="PANTHER" id="PTHR43249">
    <property type="entry name" value="UDP-N-ACETYL-2-AMINO-2-DEOXY-D-GLUCURONATE OXIDASE"/>
    <property type="match status" value="1"/>
</dbReference>
<dbReference type="GO" id="GO:0000166">
    <property type="term" value="F:nucleotide binding"/>
    <property type="evidence" value="ECO:0007669"/>
    <property type="project" value="InterPro"/>
</dbReference>
<dbReference type="Pfam" id="PF22725">
    <property type="entry name" value="GFO_IDH_MocA_C3"/>
    <property type="match status" value="1"/>
</dbReference>